<evidence type="ECO:0000256" key="3">
    <source>
        <dbReference type="ARBA" id="ARBA00022695"/>
    </source>
</evidence>
<dbReference type="InterPro" id="IPR043502">
    <property type="entry name" value="DNA/RNA_pol_sf"/>
</dbReference>
<evidence type="ECO:0000256" key="4">
    <source>
        <dbReference type="ARBA" id="ARBA00022722"/>
    </source>
</evidence>
<dbReference type="PANTHER" id="PTHR37984:SF11">
    <property type="entry name" value="INTEGRASE CATALYTIC DOMAIN-CONTAINING PROTEIN"/>
    <property type="match status" value="1"/>
</dbReference>
<dbReference type="GO" id="GO:0003964">
    <property type="term" value="F:RNA-directed DNA polymerase activity"/>
    <property type="evidence" value="ECO:0007669"/>
    <property type="project" value="UniProtKB-KW"/>
</dbReference>
<keyword evidence="4" id="KW-0540">Nuclease</keyword>
<dbReference type="Pfam" id="PF17917">
    <property type="entry name" value="RT_RNaseH"/>
    <property type="match status" value="1"/>
</dbReference>
<dbReference type="InterPro" id="IPR021109">
    <property type="entry name" value="Peptidase_aspartic_dom_sf"/>
</dbReference>
<dbReference type="FunFam" id="3.10.20.370:FF:000001">
    <property type="entry name" value="Retrovirus-related Pol polyprotein from transposon 17.6-like protein"/>
    <property type="match status" value="1"/>
</dbReference>
<keyword evidence="2" id="KW-0808">Transferase</keyword>
<dbReference type="SUPFAM" id="SSF50630">
    <property type="entry name" value="Acid proteases"/>
    <property type="match status" value="1"/>
</dbReference>
<dbReference type="EC" id="2.7.7.49" evidence="1"/>
<dbReference type="InterPro" id="IPR050951">
    <property type="entry name" value="Retrovirus_Pol_polyprotein"/>
</dbReference>
<keyword evidence="11" id="KW-1185">Reference proteome</keyword>
<organism evidence="10 11">
    <name type="scientific">Pinctada imbricata</name>
    <name type="common">Atlantic pearl-oyster</name>
    <name type="synonym">Pinctada martensii</name>
    <dbReference type="NCBI Taxonomy" id="66713"/>
    <lineage>
        <taxon>Eukaryota</taxon>
        <taxon>Metazoa</taxon>
        <taxon>Spiralia</taxon>
        <taxon>Lophotrochozoa</taxon>
        <taxon>Mollusca</taxon>
        <taxon>Bivalvia</taxon>
        <taxon>Autobranchia</taxon>
        <taxon>Pteriomorphia</taxon>
        <taxon>Pterioida</taxon>
        <taxon>Pterioidea</taxon>
        <taxon>Pteriidae</taxon>
        <taxon>Pinctada</taxon>
    </lineage>
</organism>
<evidence type="ECO:0000256" key="8">
    <source>
        <dbReference type="SAM" id="MobiDB-lite"/>
    </source>
</evidence>
<evidence type="ECO:0000256" key="7">
    <source>
        <dbReference type="ARBA" id="ARBA00022918"/>
    </source>
</evidence>
<gene>
    <name evidence="10" type="ORF">FSP39_006740</name>
</gene>
<evidence type="ECO:0000256" key="6">
    <source>
        <dbReference type="ARBA" id="ARBA00022801"/>
    </source>
</evidence>
<dbReference type="CDD" id="cd01647">
    <property type="entry name" value="RT_LTR"/>
    <property type="match status" value="1"/>
</dbReference>
<dbReference type="AlphaFoldDB" id="A0AA89C6S3"/>
<dbReference type="Gene3D" id="2.40.70.10">
    <property type="entry name" value="Acid Proteases"/>
    <property type="match status" value="1"/>
</dbReference>
<dbReference type="GO" id="GO:0016787">
    <property type="term" value="F:hydrolase activity"/>
    <property type="evidence" value="ECO:0007669"/>
    <property type="project" value="UniProtKB-KW"/>
</dbReference>
<keyword evidence="6" id="KW-0378">Hydrolase</keyword>
<keyword evidence="5" id="KW-0255">Endonuclease</keyword>
<evidence type="ECO:0000256" key="1">
    <source>
        <dbReference type="ARBA" id="ARBA00012493"/>
    </source>
</evidence>
<evidence type="ECO:0000256" key="2">
    <source>
        <dbReference type="ARBA" id="ARBA00022679"/>
    </source>
</evidence>
<dbReference type="CDD" id="cd00303">
    <property type="entry name" value="retropepsin_like"/>
    <property type="match status" value="1"/>
</dbReference>
<proteinExistence type="predicted"/>
<dbReference type="FunFam" id="3.10.10.10:FF:000003">
    <property type="entry name" value="Retrovirus-related Pol polyprotein from transposon 297-like Protein"/>
    <property type="match status" value="1"/>
</dbReference>
<accession>A0AA89C6S3</accession>
<keyword evidence="7" id="KW-0695">RNA-directed DNA polymerase</keyword>
<feature type="domain" description="Reverse transcriptase" evidence="9">
    <location>
        <begin position="483"/>
        <end position="660"/>
    </location>
</feature>
<sequence length="987" mass="111625">MATRLTDSEIHGLQSFSVEDTNNIGTRWKRWLRSFELYAGGKGVSQPEQKKALLLHTAGSRVQDIFFTLTLEQGEEGDTAYDKTVKTLNKRFTPQVNIPFERHVFRKMTQSPAETVEQFITRLRLQSETCDFGDEDAVNEQIRDQVIEKCVSHHLRRKLLEKGRGLTLDQLKQTARAIEESDRQAKAMEGVSINEVNKLNFGRKNDRRRKPGQGSVSKPSANSNITCFNCGNKGHKAKHSSCPAIGRSCNYCKIEGHFELCCKKKVKDGSRKGKKEVRQLTQNEPDGEHKYAFLVIHKVDSQRDGIDSVCINIGGIDLSAVIDSGATCNVMDRAQWEDLKRQNVICTSTKESKPLFAYGSKTPLPVAGSIKATVRANNCEILDAEFIVIEGDGQCLLGRDMATKLNLLRLGPEVNAVSGEGSTGKHPVLTKYASAFTGLGKLKDFKLEVPIDRDVEPVVQPVRRIPFSLRDRLEQKLDELENLDIIEKATGPTTWVSPVVVVPKGQDDIRICVDMRRANSAVKRERYPIPTMAEVLQDMNHGKVFSKIDINLAYHQIELSENCRDITTFATHKGLYRYKRLMFGISCAPEMYQRVLSTILQDCEGVENFMDDIVVYGENESEHNVRLERAIERLVEKGFTLNPDKCQFCMSKIEYLGHVLSGKGIDLHEDKVKAIVDARAPESASEVKSFLGLVNFCAKFIPDLATINEPLRNLTKKGVPFKWGKEQQKSFNLLKDHLSKADTLGYFDKNAPTQIITDASPVGLGAVLVQKQGHEYRVISYASRSLDETERRYSQTEKEALAIVWAFERFHVYLYGVEVELLTDHKPLECIYSQRSKPCARIERWVLRLQPYRYKVTYIPGHKNIADSLSRLLGKGNIATHKMSDEYVYFAAKEATPDAMTTREIERVSENDPELIDVRCRLLDGKWDNLKYKEYLFVKSELCAIGQLVLRGTRIVIPSELRGQVLELGHEGHPGIVGMKQRLRHNV</sequence>
<keyword evidence="3" id="KW-0548">Nucleotidyltransferase</keyword>
<protein>
    <recommendedName>
        <fullName evidence="1">RNA-directed DNA polymerase</fullName>
        <ecNumber evidence="1">2.7.7.49</ecNumber>
    </recommendedName>
</protein>
<dbReference type="PANTHER" id="PTHR37984">
    <property type="entry name" value="PROTEIN CBG26694"/>
    <property type="match status" value="1"/>
</dbReference>
<dbReference type="Gene3D" id="4.10.60.10">
    <property type="entry name" value="Zinc finger, CCHC-type"/>
    <property type="match status" value="1"/>
</dbReference>
<dbReference type="InterPro" id="IPR043128">
    <property type="entry name" value="Rev_trsase/Diguanyl_cyclase"/>
</dbReference>
<dbReference type="InterPro" id="IPR041373">
    <property type="entry name" value="RT_RNaseH"/>
</dbReference>
<dbReference type="Proteomes" id="UP001186944">
    <property type="component" value="Unassembled WGS sequence"/>
</dbReference>
<name>A0AA89C6S3_PINIB</name>
<dbReference type="InterPro" id="IPR000477">
    <property type="entry name" value="RT_dom"/>
</dbReference>
<dbReference type="SUPFAM" id="SSF56672">
    <property type="entry name" value="DNA/RNA polymerases"/>
    <property type="match status" value="1"/>
</dbReference>
<dbReference type="GO" id="GO:0004519">
    <property type="term" value="F:endonuclease activity"/>
    <property type="evidence" value="ECO:0007669"/>
    <property type="project" value="UniProtKB-KW"/>
</dbReference>
<dbReference type="PROSITE" id="PS50878">
    <property type="entry name" value="RT_POL"/>
    <property type="match status" value="1"/>
</dbReference>
<comment type="caution">
    <text evidence="10">The sequence shown here is derived from an EMBL/GenBank/DDBJ whole genome shotgun (WGS) entry which is preliminary data.</text>
</comment>
<evidence type="ECO:0000256" key="5">
    <source>
        <dbReference type="ARBA" id="ARBA00022759"/>
    </source>
</evidence>
<dbReference type="Gene3D" id="3.30.70.270">
    <property type="match status" value="2"/>
</dbReference>
<dbReference type="FunFam" id="3.30.70.270:FF:000026">
    <property type="entry name" value="Transposon Ty3-G Gag-Pol polyprotein"/>
    <property type="match status" value="1"/>
</dbReference>
<evidence type="ECO:0000313" key="11">
    <source>
        <dbReference type="Proteomes" id="UP001186944"/>
    </source>
</evidence>
<dbReference type="Gene3D" id="3.10.10.10">
    <property type="entry name" value="HIV Type 1 Reverse Transcriptase, subunit A, domain 1"/>
    <property type="match status" value="1"/>
</dbReference>
<dbReference type="EMBL" id="VSWD01000007">
    <property type="protein sequence ID" value="KAK3097140.1"/>
    <property type="molecule type" value="Genomic_DNA"/>
</dbReference>
<evidence type="ECO:0000259" key="9">
    <source>
        <dbReference type="PROSITE" id="PS50878"/>
    </source>
</evidence>
<evidence type="ECO:0000313" key="10">
    <source>
        <dbReference type="EMBL" id="KAK3097140.1"/>
    </source>
</evidence>
<reference evidence="10" key="1">
    <citation type="submission" date="2019-08" db="EMBL/GenBank/DDBJ databases">
        <title>The improved chromosome-level genome for the pearl oyster Pinctada fucata martensii using PacBio sequencing and Hi-C.</title>
        <authorList>
            <person name="Zheng Z."/>
        </authorList>
    </citation>
    <scope>NUCLEOTIDE SEQUENCE</scope>
    <source>
        <strain evidence="10">ZZ-2019</strain>
        <tissue evidence="10">Adductor muscle</tissue>
    </source>
</reference>
<feature type="region of interest" description="Disordered" evidence="8">
    <location>
        <begin position="198"/>
        <end position="219"/>
    </location>
</feature>
<dbReference type="CDD" id="cd09274">
    <property type="entry name" value="RNase_HI_RT_Ty3"/>
    <property type="match status" value="1"/>
</dbReference>
<dbReference type="Pfam" id="PF00078">
    <property type="entry name" value="RVT_1"/>
    <property type="match status" value="1"/>
</dbReference>